<evidence type="ECO:0000313" key="2">
    <source>
        <dbReference type="EMBL" id="KZL05257.1"/>
    </source>
</evidence>
<evidence type="ECO:0000313" key="3">
    <source>
        <dbReference type="Proteomes" id="UP000076577"/>
    </source>
</evidence>
<feature type="region of interest" description="Disordered" evidence="1">
    <location>
        <begin position="110"/>
        <end position="148"/>
    </location>
</feature>
<organism evidence="2 3">
    <name type="scientific">Pseudovibrio axinellae</name>
    <dbReference type="NCBI Taxonomy" id="989403"/>
    <lineage>
        <taxon>Bacteria</taxon>
        <taxon>Pseudomonadati</taxon>
        <taxon>Pseudomonadota</taxon>
        <taxon>Alphaproteobacteria</taxon>
        <taxon>Hyphomicrobiales</taxon>
        <taxon>Stappiaceae</taxon>
        <taxon>Pseudovibrio</taxon>
    </lineage>
</organism>
<sequence length="148" mass="16344">MNAPTSTGDNYLVGARSVTEDKRGHTAEHAGTTRKPRKASWTTHHISSAMEHRMCCKVQRVSGTPPIYERHSGKPTSSAKLRNSETQKLRNSEECNAYRRDNTRALGALAGSTPRRHVVQSGSPCPSTSLRREWEAQNQGNPDHPIAT</sequence>
<accession>A0A165T2M4</accession>
<name>A0A165T2M4_9HYPH</name>
<protein>
    <submittedName>
        <fullName evidence="2">Uncharacterized protein</fullName>
    </submittedName>
</protein>
<feature type="compositionally biased region" description="Polar residues" evidence="1">
    <location>
        <begin position="120"/>
        <end position="129"/>
    </location>
</feature>
<reference evidence="2 3" key="1">
    <citation type="journal article" date="2016" name="Front. Microbiol.">
        <title>Comparative Genomic Analysis Reveals a Diverse Repertoire of Genes Involved in Prokaryote-Eukaryote Interactions within the Pseudovibrio Genus.</title>
        <authorList>
            <person name="Romano S."/>
            <person name="Fernandez-Guerra A."/>
            <person name="Reen F.J."/>
            <person name="Glockner F.O."/>
            <person name="Crowley S.P."/>
            <person name="O'Sullivan O."/>
            <person name="Cotter P.D."/>
            <person name="Adams C."/>
            <person name="Dobson A.D."/>
            <person name="O'Gara F."/>
        </authorList>
    </citation>
    <scope>NUCLEOTIDE SEQUENCE [LARGE SCALE GENOMIC DNA]</scope>
    <source>
        <strain evidence="2 3">Ad2</strain>
    </source>
</reference>
<evidence type="ECO:0000256" key="1">
    <source>
        <dbReference type="SAM" id="MobiDB-lite"/>
    </source>
</evidence>
<dbReference type="AlphaFoldDB" id="A0A165T2M4"/>
<feature type="region of interest" description="Disordered" evidence="1">
    <location>
        <begin position="1"/>
        <end position="42"/>
    </location>
</feature>
<comment type="caution">
    <text evidence="2">The sequence shown here is derived from an EMBL/GenBank/DDBJ whole genome shotgun (WGS) entry which is preliminary data.</text>
</comment>
<proteinExistence type="predicted"/>
<feature type="compositionally biased region" description="Basic and acidic residues" evidence="1">
    <location>
        <begin position="82"/>
        <end position="92"/>
    </location>
</feature>
<feature type="compositionally biased region" description="Basic and acidic residues" evidence="1">
    <location>
        <begin position="18"/>
        <end position="28"/>
    </location>
</feature>
<gene>
    <name evidence="2" type="ORF">PsAD2_04431</name>
</gene>
<dbReference type="Proteomes" id="UP000076577">
    <property type="component" value="Unassembled WGS sequence"/>
</dbReference>
<dbReference type="PATRIC" id="fig|989403.3.peg.4855"/>
<keyword evidence="3" id="KW-1185">Reference proteome</keyword>
<feature type="region of interest" description="Disordered" evidence="1">
    <location>
        <begin position="62"/>
        <end position="92"/>
    </location>
</feature>
<dbReference type="EMBL" id="LMCB01000153">
    <property type="protein sequence ID" value="KZL05257.1"/>
    <property type="molecule type" value="Genomic_DNA"/>
</dbReference>